<evidence type="ECO:0000313" key="2">
    <source>
        <dbReference type="EMBL" id="AFK04297.1"/>
    </source>
</evidence>
<dbReference type="SMART" id="SM01321">
    <property type="entry name" value="Y1_Tnp"/>
    <property type="match status" value="1"/>
</dbReference>
<keyword evidence="3" id="KW-1185">Reference proteome</keyword>
<dbReference type="EMBL" id="CP002961">
    <property type="protein sequence ID" value="AFK04297.1"/>
    <property type="molecule type" value="Genomic_DNA"/>
</dbReference>
<gene>
    <name evidence="2" type="ordered locus">Emtol_3164</name>
</gene>
<dbReference type="Gene3D" id="3.30.70.1290">
    <property type="entry name" value="Transposase IS200-like"/>
    <property type="match status" value="1"/>
</dbReference>
<dbReference type="InterPro" id="IPR036515">
    <property type="entry name" value="Transposase_17_sf"/>
</dbReference>
<dbReference type="PANTHER" id="PTHR36966:SF1">
    <property type="entry name" value="REP-ASSOCIATED TYROSINE TRANSPOSASE"/>
    <property type="match status" value="1"/>
</dbReference>
<feature type="domain" description="Transposase IS200-like" evidence="1">
    <location>
        <begin position="39"/>
        <end position="199"/>
    </location>
</feature>
<dbReference type="Proteomes" id="UP000002875">
    <property type="component" value="Chromosome"/>
</dbReference>
<dbReference type="InterPro" id="IPR052715">
    <property type="entry name" value="RAYT_transposase"/>
</dbReference>
<dbReference type="PANTHER" id="PTHR36966">
    <property type="entry name" value="REP-ASSOCIATED TYROSINE TRANSPOSASE"/>
    <property type="match status" value="1"/>
</dbReference>
<sequence>MHATSLPIKIQTTTKKMSTDKFKNKYRIASARASWWDYGWNGAYFITICTKNMDHFFGEIENGQMRLSKIGILADVFWHEIKNHTENIELGTFVVMPNHIHGILVLDKPENKIIETVETLHATSLPATQKNQFMSAISPKSNSVSTIIRSYKSAVTKHCNRLKLTDENSLIFAWQTRFHDHIIRNDVEYQRINDYIENNPLNWEYDKFYKNE</sequence>
<evidence type="ECO:0000313" key="3">
    <source>
        <dbReference type="Proteomes" id="UP000002875"/>
    </source>
</evidence>
<evidence type="ECO:0000259" key="1">
    <source>
        <dbReference type="SMART" id="SM01321"/>
    </source>
</evidence>
<protein>
    <recommendedName>
        <fullName evidence="1">Transposase IS200-like domain-containing protein</fullName>
    </recommendedName>
</protein>
<accession>A0ABN4APE5</accession>
<organism evidence="2 3">
    <name type="scientific">Emticicia oligotrophica (strain DSM 17448 / CIP 109782 / MTCC 6937 / GPTSA100-15)</name>
    <dbReference type="NCBI Taxonomy" id="929562"/>
    <lineage>
        <taxon>Bacteria</taxon>
        <taxon>Pseudomonadati</taxon>
        <taxon>Bacteroidota</taxon>
        <taxon>Cytophagia</taxon>
        <taxon>Cytophagales</taxon>
        <taxon>Leadbetterellaceae</taxon>
        <taxon>Emticicia</taxon>
    </lineage>
</organism>
<name>A0ABN4APE5_EMTOG</name>
<dbReference type="InterPro" id="IPR002686">
    <property type="entry name" value="Transposase_17"/>
</dbReference>
<proteinExistence type="predicted"/>
<dbReference type="SUPFAM" id="SSF143422">
    <property type="entry name" value="Transposase IS200-like"/>
    <property type="match status" value="1"/>
</dbReference>
<reference evidence="2 3" key="1">
    <citation type="submission" date="2011-07" db="EMBL/GenBank/DDBJ databases">
        <title>The complete genome of chromosome of Emticicia oligotrophica DSM 17448.</title>
        <authorList>
            <consortium name="US DOE Joint Genome Institute (JGI-PGF)"/>
            <person name="Lucas S."/>
            <person name="Han J."/>
            <person name="Lapidus A."/>
            <person name="Bruce D."/>
            <person name="Goodwin L."/>
            <person name="Pitluck S."/>
            <person name="Peters L."/>
            <person name="Kyrpides N."/>
            <person name="Mavromatis K."/>
            <person name="Ivanova N."/>
            <person name="Ovchinnikova G."/>
            <person name="Teshima H."/>
            <person name="Detter J.C."/>
            <person name="Tapia R."/>
            <person name="Han C."/>
            <person name="Land M."/>
            <person name="Hauser L."/>
            <person name="Markowitz V."/>
            <person name="Cheng J.-F."/>
            <person name="Hugenholtz P."/>
            <person name="Woyke T."/>
            <person name="Wu D."/>
            <person name="Tindall B."/>
            <person name="Pomrenke H."/>
            <person name="Brambilla E."/>
            <person name="Klenk H.-P."/>
            <person name="Eisen J.A."/>
        </authorList>
    </citation>
    <scope>NUCLEOTIDE SEQUENCE [LARGE SCALE GENOMIC DNA]</scope>
    <source>
        <strain evidence="2 3">DSM 17448</strain>
    </source>
</reference>